<dbReference type="GO" id="GO:0016758">
    <property type="term" value="F:hexosyltransferase activity"/>
    <property type="evidence" value="ECO:0007669"/>
    <property type="project" value="UniProtKB-ARBA"/>
</dbReference>
<dbReference type="Pfam" id="PF00535">
    <property type="entry name" value="Glycos_transf_2"/>
    <property type="match status" value="1"/>
</dbReference>
<dbReference type="Gene3D" id="3.90.550.10">
    <property type="entry name" value="Spore Coat Polysaccharide Biosynthesis Protein SpsA, Chain A"/>
    <property type="match status" value="1"/>
</dbReference>
<dbReference type="Proteomes" id="UP000245412">
    <property type="component" value="Unassembled WGS sequence"/>
</dbReference>
<dbReference type="PANTHER" id="PTHR22916">
    <property type="entry name" value="GLYCOSYLTRANSFERASE"/>
    <property type="match status" value="1"/>
</dbReference>
<evidence type="ECO:0000313" key="3">
    <source>
        <dbReference type="Proteomes" id="UP000245412"/>
    </source>
</evidence>
<dbReference type="InterPro" id="IPR029044">
    <property type="entry name" value="Nucleotide-diphossugar_trans"/>
</dbReference>
<gene>
    <name evidence="2" type="ORF">C7383_11795</name>
</gene>
<proteinExistence type="predicted"/>
<accession>A0AB73SZ35</accession>
<name>A0AB73SZ35_9FIRM</name>
<feature type="domain" description="Glycosyltransferase 2-like" evidence="1">
    <location>
        <begin position="7"/>
        <end position="153"/>
    </location>
</feature>
<reference evidence="2 3" key="1">
    <citation type="submission" date="2018-05" db="EMBL/GenBank/DDBJ databases">
        <authorList>
            <person name="Goeker M."/>
            <person name="Huntemann M."/>
            <person name="Clum A."/>
            <person name="Pillay M."/>
            <person name="Palaniappan K."/>
            <person name="Varghese N."/>
            <person name="Mikhailova N."/>
            <person name="Stamatis D."/>
            <person name="Reddy T."/>
            <person name="Daum C."/>
            <person name="Shapiro N."/>
            <person name="Ivanova N."/>
            <person name="Kyrpides N."/>
            <person name="Woyke T."/>
        </authorList>
    </citation>
    <scope>NUCLEOTIDE SEQUENCE [LARGE SCALE GENOMIC DNA]</scope>
    <source>
        <strain evidence="2 3">DSM 26524</strain>
    </source>
</reference>
<keyword evidence="3" id="KW-1185">Reference proteome</keyword>
<organism evidence="2 3">
    <name type="scientific">Murimonas intestini</name>
    <dbReference type="NCBI Taxonomy" id="1337051"/>
    <lineage>
        <taxon>Bacteria</taxon>
        <taxon>Bacillati</taxon>
        <taxon>Bacillota</taxon>
        <taxon>Clostridia</taxon>
        <taxon>Lachnospirales</taxon>
        <taxon>Lachnospiraceae</taxon>
        <taxon>Murimonas</taxon>
    </lineage>
</organism>
<dbReference type="EMBL" id="QGGY01000017">
    <property type="protein sequence ID" value="PWJ72624.1"/>
    <property type="molecule type" value="Genomic_DNA"/>
</dbReference>
<dbReference type="AlphaFoldDB" id="A0AB73SZ35"/>
<dbReference type="InterPro" id="IPR001173">
    <property type="entry name" value="Glyco_trans_2-like"/>
</dbReference>
<dbReference type="CDD" id="cd00761">
    <property type="entry name" value="Glyco_tranf_GTA_type"/>
    <property type="match status" value="1"/>
</dbReference>
<evidence type="ECO:0000313" key="2">
    <source>
        <dbReference type="EMBL" id="PWJ72624.1"/>
    </source>
</evidence>
<dbReference type="SUPFAM" id="SSF53448">
    <property type="entry name" value="Nucleotide-diphospho-sugar transferases"/>
    <property type="match status" value="1"/>
</dbReference>
<sequence>MLKIVTFIIPAYNAEKYLEKCLKSFLSPEINETIDVLIINDGSGDRTSMIAREFAEKYPGIFRVIDKANGGHGSTINIGAEKALGKYIKVIDSDDWVETDNLIKYVESLKESEADVILTHYYTFDINTCKKQQHKVYDEDFNSTKSLKDIMGQFDKYDDCLCFHGITYNTKFYRSCGINLSEHVFYEDNEYATFPYYKAETICSLDLFLYVYRVGDVSQSVSVESRIKKIDHERKVASSMIDFYYSHKMSEAAKDYFCVKITRVLASYWITCFLCIPDRKEGRRLGKTMYKQLEDKDEIRDALKKKYITLLFMGYLHLDKKCLDRMIEFAKKRRQR</sequence>
<comment type="caution">
    <text evidence="2">The sequence shown here is derived from an EMBL/GenBank/DDBJ whole genome shotgun (WGS) entry which is preliminary data.</text>
</comment>
<protein>
    <submittedName>
        <fullName evidence="2">Glycosyltransferase involved in cell wall biosynthesis</fullName>
    </submittedName>
</protein>
<dbReference type="PANTHER" id="PTHR22916:SF3">
    <property type="entry name" value="UDP-GLCNAC:BETAGAL BETA-1,3-N-ACETYLGLUCOSAMINYLTRANSFERASE-LIKE PROTEIN 1"/>
    <property type="match status" value="1"/>
</dbReference>
<evidence type="ECO:0000259" key="1">
    <source>
        <dbReference type="Pfam" id="PF00535"/>
    </source>
</evidence>
<dbReference type="RefSeq" id="WP_109748371.1">
    <property type="nucleotide sequence ID" value="NZ_JANKBI010000017.1"/>
</dbReference>